<protein>
    <recommendedName>
        <fullName evidence="3">Four helix bundle protein</fullName>
    </recommendedName>
</protein>
<dbReference type="Proteomes" id="UP000177481">
    <property type="component" value="Unassembled WGS sequence"/>
</dbReference>
<reference evidence="1 2" key="1">
    <citation type="journal article" date="2016" name="Nat. Commun.">
        <title>Thousands of microbial genomes shed light on interconnected biogeochemical processes in an aquifer system.</title>
        <authorList>
            <person name="Anantharaman K."/>
            <person name="Brown C.T."/>
            <person name="Hug L.A."/>
            <person name="Sharon I."/>
            <person name="Castelle C.J."/>
            <person name="Probst A.J."/>
            <person name="Thomas B.C."/>
            <person name="Singh A."/>
            <person name="Wilkins M.J."/>
            <person name="Karaoz U."/>
            <person name="Brodie E.L."/>
            <person name="Williams K.H."/>
            <person name="Hubbard S.S."/>
            <person name="Banfield J.F."/>
        </authorList>
    </citation>
    <scope>NUCLEOTIDE SEQUENCE [LARGE SCALE GENOMIC DNA]</scope>
</reference>
<dbReference type="PANTHER" id="PTHR38471">
    <property type="entry name" value="FOUR HELIX BUNDLE PROTEIN"/>
    <property type="match status" value="1"/>
</dbReference>
<dbReference type="SUPFAM" id="SSF158446">
    <property type="entry name" value="IVS-encoded protein-like"/>
    <property type="match status" value="1"/>
</dbReference>
<organism evidence="1 2">
    <name type="scientific">Candidatus Berkelbacteria bacterium RIFCSPLOWO2_01_FULL_50_28</name>
    <dbReference type="NCBI Taxonomy" id="1797471"/>
    <lineage>
        <taxon>Bacteria</taxon>
        <taxon>Candidatus Berkelbacteria</taxon>
    </lineage>
</organism>
<dbReference type="InterPro" id="IPR012657">
    <property type="entry name" value="23S_rRNA-intervening_sequence"/>
</dbReference>
<dbReference type="NCBIfam" id="TIGR02436">
    <property type="entry name" value="four helix bundle protein"/>
    <property type="match status" value="1"/>
</dbReference>
<dbReference type="STRING" id="1797471.A3A71_01485"/>
<sequence length="123" mass="14286">MENDKQKFKEQFYKRLIAFSVRTVKLCELINRKPYLRSIADQLLRSATSIGANVHEAKSSSSRRDYLRFFQIALKSANETDYWLIIIDQTTVEYKEQIASLAIELKEIANILGASVLTLKNRR</sequence>
<gene>
    <name evidence="1" type="ORF">A3A71_01485</name>
</gene>
<dbReference type="EMBL" id="MEZX01000002">
    <property type="protein sequence ID" value="OGD64710.1"/>
    <property type="molecule type" value="Genomic_DNA"/>
</dbReference>
<dbReference type="Pfam" id="PF05635">
    <property type="entry name" value="23S_rRNA_IVP"/>
    <property type="match status" value="1"/>
</dbReference>
<dbReference type="PANTHER" id="PTHR38471:SF2">
    <property type="entry name" value="FOUR HELIX BUNDLE PROTEIN"/>
    <property type="match status" value="1"/>
</dbReference>
<dbReference type="AlphaFoldDB" id="A0A1F5EBN7"/>
<evidence type="ECO:0000313" key="1">
    <source>
        <dbReference type="EMBL" id="OGD64710.1"/>
    </source>
</evidence>
<evidence type="ECO:0008006" key="3">
    <source>
        <dbReference type="Google" id="ProtNLM"/>
    </source>
</evidence>
<name>A0A1F5EBN7_9BACT</name>
<evidence type="ECO:0000313" key="2">
    <source>
        <dbReference type="Proteomes" id="UP000177481"/>
    </source>
</evidence>
<proteinExistence type="predicted"/>
<comment type="caution">
    <text evidence="1">The sequence shown here is derived from an EMBL/GenBank/DDBJ whole genome shotgun (WGS) entry which is preliminary data.</text>
</comment>
<dbReference type="InterPro" id="IPR036583">
    <property type="entry name" value="23S_rRNA_IVS_sf"/>
</dbReference>
<dbReference type="PIRSF" id="PIRSF035652">
    <property type="entry name" value="CHP02436"/>
    <property type="match status" value="1"/>
</dbReference>
<accession>A0A1F5EBN7</accession>
<dbReference type="Gene3D" id="1.20.1440.60">
    <property type="entry name" value="23S rRNA-intervening sequence"/>
    <property type="match status" value="1"/>
</dbReference>